<name>A0A8T1CU29_9STRA</name>
<gene>
    <name evidence="1" type="ORF">PC117_g14438</name>
</gene>
<proteinExistence type="predicted"/>
<dbReference type="EMBL" id="RCMK01000451">
    <property type="protein sequence ID" value="KAG2928013.1"/>
    <property type="molecule type" value="Genomic_DNA"/>
</dbReference>
<comment type="caution">
    <text evidence="1">The sequence shown here is derived from an EMBL/GenBank/DDBJ whole genome shotgun (WGS) entry which is preliminary data.</text>
</comment>
<evidence type="ECO:0000313" key="1">
    <source>
        <dbReference type="EMBL" id="KAG2928013.1"/>
    </source>
</evidence>
<sequence>MIYAGGTVISKQCPRLHALSMQNLSRHVEAPRHYAMLDYEIALVSEGSPDGSSANLSGGCPSPCASGPSCGYSTSCCSNMAARGARARHIARVHPLIVLFES</sequence>
<dbReference type="Proteomes" id="UP000736787">
    <property type="component" value="Unassembled WGS sequence"/>
</dbReference>
<accession>A0A8T1CU29</accession>
<organism evidence="1 2">
    <name type="scientific">Phytophthora cactorum</name>
    <dbReference type="NCBI Taxonomy" id="29920"/>
    <lineage>
        <taxon>Eukaryota</taxon>
        <taxon>Sar</taxon>
        <taxon>Stramenopiles</taxon>
        <taxon>Oomycota</taxon>
        <taxon>Peronosporomycetes</taxon>
        <taxon>Peronosporales</taxon>
        <taxon>Peronosporaceae</taxon>
        <taxon>Phytophthora</taxon>
    </lineage>
</organism>
<dbReference type="AlphaFoldDB" id="A0A8T1CU29"/>
<evidence type="ECO:0000313" key="2">
    <source>
        <dbReference type="Proteomes" id="UP000736787"/>
    </source>
</evidence>
<protein>
    <submittedName>
        <fullName evidence="1">Uncharacterized protein</fullName>
    </submittedName>
</protein>
<reference evidence="1" key="1">
    <citation type="submission" date="2018-10" db="EMBL/GenBank/DDBJ databases">
        <title>Effector identification in a new, highly contiguous assembly of the strawberry crown rot pathogen Phytophthora cactorum.</title>
        <authorList>
            <person name="Armitage A.D."/>
            <person name="Nellist C.F."/>
            <person name="Bates H."/>
            <person name="Vickerstaff R.J."/>
            <person name="Harrison R.J."/>
        </authorList>
    </citation>
    <scope>NUCLEOTIDE SEQUENCE</scope>
    <source>
        <strain evidence="1">4040</strain>
    </source>
</reference>